<evidence type="ECO:0000259" key="4">
    <source>
        <dbReference type="Pfam" id="PF24894"/>
    </source>
</evidence>
<dbReference type="RefSeq" id="WP_101029458.1">
    <property type="nucleotide sequence ID" value="NZ_CABMMZ010000069.1"/>
</dbReference>
<evidence type="ECO:0000259" key="3">
    <source>
        <dbReference type="Pfam" id="PF00483"/>
    </source>
</evidence>
<evidence type="ECO:0000313" key="5">
    <source>
        <dbReference type="EMBL" id="PKD27749.1"/>
    </source>
</evidence>
<dbReference type="SUPFAM" id="SSF53448">
    <property type="entry name" value="Nucleotide-diphospho-sugar transferases"/>
    <property type="match status" value="1"/>
</dbReference>
<dbReference type="CDD" id="cd04651">
    <property type="entry name" value="LbH_G1P_AT_C"/>
    <property type="match status" value="1"/>
</dbReference>
<comment type="similarity">
    <text evidence="1">Belongs to the bacterial/plant glucose-1-phosphate adenylyltransferase family.</text>
</comment>
<proteinExistence type="inferred from homology"/>
<keyword evidence="2" id="KW-0320">Glycogen biosynthesis</keyword>
<dbReference type="GO" id="GO:0005978">
    <property type="term" value="P:glycogen biosynthetic process"/>
    <property type="evidence" value="ECO:0007669"/>
    <property type="project" value="UniProtKB-KW"/>
</dbReference>
<dbReference type="InterPro" id="IPR029044">
    <property type="entry name" value="Nucleotide-diphossugar_trans"/>
</dbReference>
<dbReference type="Pfam" id="PF24894">
    <property type="entry name" value="Hexapep_GlmU"/>
    <property type="match status" value="1"/>
</dbReference>
<feature type="domain" description="Glucose-1-phosphate adenylyltransferase/Bifunctional protein GlmU-like C-terminal hexapeptide" evidence="4">
    <location>
        <begin position="285"/>
        <end position="358"/>
    </location>
</feature>
<sequence length="370" mass="41327">MRSNNVLGFIFAATLDDKIPELASSRTTASIPIGGKYRIIDFDLSNMSNSGISNVGIVAKSNFQSLMDHVGSGSAYDLSKRRSNLSILPPYDGKAFSSFVETIYNMHGYIEHCREEYVLISQGNVITNIDYTDVFDFHSKKKADITLIYKNHAIPQGYDRPITLDVDDDGKVNQIFVKPGVVDKEAFNHAYGSILIKKDLLMSEIRNAISVNQLDVKRLLQSSLGKYSIYAYENKGYCATISSINDYFEFNMDLMKKEVRDELFNPQRPIYTKVRDDAPSRYGLTSNVKNSIIAQGCVINGEVENCVISKGVYVGEGAKLSNCIVMQDTKIGCNTNLNYVIIDKDVTIKDGRSLMGYDSYPIYIAKKSVV</sequence>
<reference evidence="5" key="1">
    <citation type="journal article" date="2018" name="Environ. Microbiol.">
        <title>Sporulation capability and amylosome conservation among diverse human colonic and rumen isolates of the keystone starch-degrader Ruminococcus bromii.</title>
        <authorList>
            <person name="Mukhopadhya I."/>
            <person name="Morais S."/>
            <person name="Laverde-Gomez J."/>
            <person name="Sheridan P.O."/>
            <person name="Walker A.W."/>
            <person name="Kelly W."/>
            <person name="Klieve A.V."/>
            <person name="Ouwerkerk D."/>
            <person name="Duncan S.H."/>
            <person name="Louis P."/>
            <person name="Koropatkin N."/>
            <person name="Cockburn D."/>
            <person name="Kibler R."/>
            <person name="Cooper P.J."/>
            <person name="Sandoval C."/>
            <person name="Crost E."/>
            <person name="Juge N."/>
            <person name="Bayer E.A."/>
            <person name="Flint H.J."/>
        </authorList>
    </citation>
    <scope>NUCLEOTIDE SEQUENCE [LARGE SCALE GENOMIC DNA]</scope>
    <source>
        <strain evidence="5">ATCC 27255</strain>
    </source>
</reference>
<dbReference type="AlphaFoldDB" id="A0A2N0UL80"/>
<dbReference type="GO" id="GO:0008878">
    <property type="term" value="F:glucose-1-phosphate adenylyltransferase activity"/>
    <property type="evidence" value="ECO:0007669"/>
    <property type="project" value="InterPro"/>
</dbReference>
<dbReference type="InterPro" id="IPR005835">
    <property type="entry name" value="NTP_transferase_dom"/>
</dbReference>
<gene>
    <name evidence="5" type="primary">glgD</name>
    <name evidence="5" type="ORF">RBATCC27255_01513</name>
</gene>
<dbReference type="InterPro" id="IPR011832">
    <property type="entry name" value="GlgDAde_trans"/>
</dbReference>
<dbReference type="InterPro" id="IPR011831">
    <property type="entry name" value="ADP-Glc_PPase"/>
</dbReference>
<dbReference type="InterPro" id="IPR056818">
    <property type="entry name" value="GlmU/GlgC-like_hexapep"/>
</dbReference>
<dbReference type="Pfam" id="PF00483">
    <property type="entry name" value="NTP_transferase"/>
    <property type="match status" value="1"/>
</dbReference>
<evidence type="ECO:0000256" key="2">
    <source>
        <dbReference type="ARBA" id="ARBA00023056"/>
    </source>
</evidence>
<accession>A0A2N0UL80</accession>
<evidence type="ECO:0000313" key="6">
    <source>
        <dbReference type="Proteomes" id="UP000233425"/>
    </source>
</evidence>
<dbReference type="InterPro" id="IPR011004">
    <property type="entry name" value="Trimer_LpxA-like_sf"/>
</dbReference>
<dbReference type="Gene3D" id="2.160.10.10">
    <property type="entry name" value="Hexapeptide repeat proteins"/>
    <property type="match status" value="1"/>
</dbReference>
<feature type="domain" description="Nucleotidyl transferase" evidence="3">
    <location>
        <begin position="22"/>
        <end position="183"/>
    </location>
</feature>
<comment type="caution">
    <text evidence="5">The sequence shown here is derived from an EMBL/GenBank/DDBJ whole genome shotgun (WGS) entry which is preliminary data.</text>
</comment>
<evidence type="ECO:0000256" key="1">
    <source>
        <dbReference type="ARBA" id="ARBA00010443"/>
    </source>
</evidence>
<protein>
    <submittedName>
        <fullName evidence="5">Glycogen biosynthesis protein GlgD</fullName>
    </submittedName>
</protein>
<name>A0A2N0UL80_9FIRM</name>
<dbReference type="SUPFAM" id="SSF51161">
    <property type="entry name" value="Trimeric LpxA-like enzymes"/>
    <property type="match status" value="1"/>
</dbReference>
<dbReference type="NCBIfam" id="TIGR02092">
    <property type="entry name" value="glgD"/>
    <property type="match status" value="1"/>
</dbReference>
<dbReference type="Proteomes" id="UP000233425">
    <property type="component" value="Unassembled WGS sequence"/>
</dbReference>
<keyword evidence="6" id="KW-1185">Reference proteome</keyword>
<dbReference type="Gene3D" id="3.90.550.10">
    <property type="entry name" value="Spore Coat Polysaccharide Biosynthesis Protein SpsA, Chain A"/>
    <property type="match status" value="1"/>
</dbReference>
<dbReference type="PANTHER" id="PTHR43523">
    <property type="entry name" value="GLUCOSE-1-PHOSPHATE ADENYLYLTRANSFERASE-RELATED"/>
    <property type="match status" value="1"/>
</dbReference>
<dbReference type="EMBL" id="NNSR01000069">
    <property type="protein sequence ID" value="PKD27749.1"/>
    <property type="molecule type" value="Genomic_DNA"/>
</dbReference>
<organism evidence="5 6">
    <name type="scientific">Ruminococcus bromii</name>
    <dbReference type="NCBI Taxonomy" id="40518"/>
    <lineage>
        <taxon>Bacteria</taxon>
        <taxon>Bacillati</taxon>
        <taxon>Bacillota</taxon>
        <taxon>Clostridia</taxon>
        <taxon>Eubacteriales</taxon>
        <taxon>Oscillospiraceae</taxon>
        <taxon>Ruminococcus</taxon>
    </lineage>
</organism>
<dbReference type="PANTHER" id="PTHR43523:SF6">
    <property type="entry name" value="GLYCOGEN BIOSYNTHESIS PROTEIN GLGD"/>
    <property type="match status" value="1"/>
</dbReference>